<dbReference type="VEuPathDB" id="FungiDB:F503_01993"/>
<dbReference type="EMBL" id="KE148169">
    <property type="protein sequence ID" value="EPE03255.1"/>
    <property type="molecule type" value="Genomic_DNA"/>
</dbReference>
<comment type="subcellular location">
    <subcellularLocation>
        <location evidence="1">Golgi apparatus</location>
    </subcellularLocation>
</comment>
<dbReference type="PANTHER" id="PTHR46515">
    <property type="entry name" value="TATA ELEMENT MODULATORY FACTOR TMF1"/>
    <property type="match status" value="1"/>
</dbReference>
<feature type="compositionally biased region" description="Basic and acidic residues" evidence="5">
    <location>
        <begin position="561"/>
        <end position="600"/>
    </location>
</feature>
<evidence type="ECO:0000256" key="3">
    <source>
        <dbReference type="ARBA" id="ARBA00023054"/>
    </source>
</evidence>
<dbReference type="GO" id="GO:0005783">
    <property type="term" value="C:endoplasmic reticulum"/>
    <property type="evidence" value="ECO:0007669"/>
    <property type="project" value="TreeGrafter"/>
</dbReference>
<dbReference type="Proteomes" id="UP000016923">
    <property type="component" value="Unassembled WGS sequence"/>
</dbReference>
<feature type="compositionally biased region" description="Low complexity" evidence="5">
    <location>
        <begin position="54"/>
        <end position="63"/>
    </location>
</feature>
<dbReference type="InterPro" id="IPR052602">
    <property type="entry name" value="Growth_transcription_reg"/>
</dbReference>
<dbReference type="HOGENOM" id="CLU_013114_0_0_1"/>
<evidence type="ECO:0000256" key="2">
    <source>
        <dbReference type="ARBA" id="ARBA00023034"/>
    </source>
</evidence>
<feature type="region of interest" description="Disordered" evidence="5">
    <location>
        <begin position="773"/>
        <end position="844"/>
    </location>
</feature>
<feature type="compositionally biased region" description="Low complexity" evidence="5">
    <location>
        <begin position="181"/>
        <end position="198"/>
    </location>
</feature>
<dbReference type="GO" id="GO:0005794">
    <property type="term" value="C:Golgi apparatus"/>
    <property type="evidence" value="ECO:0007669"/>
    <property type="project" value="UniProtKB-SubCell"/>
</dbReference>
<evidence type="ECO:0000256" key="5">
    <source>
        <dbReference type="SAM" id="MobiDB-lite"/>
    </source>
</evidence>
<feature type="compositionally biased region" description="Polar residues" evidence="5">
    <location>
        <begin position="168"/>
        <end position="180"/>
    </location>
</feature>
<feature type="domain" description="TATA element modulatory factor 1 TATA binding" evidence="6">
    <location>
        <begin position="852"/>
        <end position="965"/>
    </location>
</feature>
<feature type="compositionally biased region" description="Basic and acidic residues" evidence="5">
    <location>
        <begin position="639"/>
        <end position="661"/>
    </location>
</feature>
<dbReference type="PANTHER" id="PTHR46515:SF1">
    <property type="entry name" value="TATA ELEMENT MODULATORY FACTOR"/>
    <property type="match status" value="1"/>
</dbReference>
<keyword evidence="3 4" id="KW-0175">Coiled coil</keyword>
<feature type="compositionally biased region" description="Polar residues" evidence="5">
    <location>
        <begin position="81"/>
        <end position="103"/>
    </location>
</feature>
<sequence length="968" mass="105479">MASSQAKGTRWGSLLSQAVAGVEARLDNILSETDEAAKAAGTAPLAPPQPSRSPAPQSRSSSRANDRLQERLARAVAAKSGAQSPTISSFSQVTASATASPRQSLDVASRTSMDSTATAPRDSKDAKDNLSVAGDAPGSKRPSFESPTETKKAEATKDAQNTKDEPLSQGTTTGEPATSQAPIEAAAISNSAAATETPVAPTAVAIKVEPPTELAKTTANKAIPASSAPTSTPASQLPASNAALDAVHEARIKKLEEELEEERRQHQEEMLHTSEKMEAMQSKVQYLSREAAEAAKKSIDAAEPGSLEKKLAEKDQQIAQLMEEGKNLGVTEQKHRAILKKLRLKISEDEKQISDLKTTQMKAESELQTLRVRVRRVAELERAQEDAHRRTSQAQKELEAIRSDAVSKDATIANLRQQLKAAHENADALKVKVNDEALQKERQRAKELEDQVASTQLEKTLAADRAKVQINEWKEKAEKAAERTRAVEAEAKNEVLNLESKLEAMRSRSEEVSSGAIGDSQAKLMRQVETLQSQYSIASNNWQGIESTLLARVSNLEKERDEALQRESDMRKKAREAALRAKRNEEDLEEVRSKLPKAQEDASAFEARVDSLEKRAQEAEAARDQLKSELESQKAAASWKEERQHGAGDREPRRMDSHDRGSNWLESLPNLPGLPLSPVPPQMRASGSSSRPETPLLPQNPSRTWSSELLGFQGLSMSNKLRKASAPSSQDDPTERFSMRRPSGQPPTRPSILLTNSNSGSSIVSGMPQVLSPTAMTDTGAGSLPSSFHNHSNNNQSHNNVLAHHQNRHASVSTNNNDSASASTVAADLDDPHDLDRDHNDQGGTLMQDMVSVSTVAAGPSVQLVERMSAAIRRLESEKVAAREELSRISKQRNEARAEVLALIQDAEANRAASERVTELETQVADLQARYDTTLELLGEKSELVEELRADVQDVKDMYRDLIERTVT</sequence>
<keyword evidence="2" id="KW-0333">Golgi apparatus</keyword>
<feature type="compositionally biased region" description="Basic and acidic residues" evidence="5">
    <location>
        <begin position="148"/>
        <end position="166"/>
    </location>
</feature>
<evidence type="ECO:0000256" key="4">
    <source>
        <dbReference type="SAM" id="Coils"/>
    </source>
</evidence>
<feature type="region of interest" description="Disordered" evidence="5">
    <location>
        <begin position="561"/>
        <end position="705"/>
    </location>
</feature>
<feature type="region of interest" description="Disordered" evidence="5">
    <location>
        <begin position="33"/>
        <end position="198"/>
    </location>
</feature>
<organism evidence="7 8">
    <name type="scientific">Ophiostoma piceae (strain UAMH 11346)</name>
    <name type="common">Sap stain fungus</name>
    <dbReference type="NCBI Taxonomy" id="1262450"/>
    <lineage>
        <taxon>Eukaryota</taxon>
        <taxon>Fungi</taxon>
        <taxon>Dikarya</taxon>
        <taxon>Ascomycota</taxon>
        <taxon>Pezizomycotina</taxon>
        <taxon>Sordariomycetes</taxon>
        <taxon>Sordariomycetidae</taxon>
        <taxon>Ophiostomatales</taxon>
        <taxon>Ophiostomataceae</taxon>
        <taxon>Ophiostoma</taxon>
    </lineage>
</organism>
<evidence type="ECO:0000313" key="7">
    <source>
        <dbReference type="EMBL" id="EPE03255.1"/>
    </source>
</evidence>
<feature type="compositionally biased region" description="Low complexity" evidence="5">
    <location>
        <begin position="786"/>
        <end position="800"/>
    </location>
</feature>
<feature type="coiled-coil region" evidence="4">
    <location>
        <begin position="865"/>
        <end position="965"/>
    </location>
</feature>
<reference evidence="7 8" key="1">
    <citation type="journal article" date="2013" name="BMC Genomics">
        <title>The genome and transcriptome of the pine saprophyte Ophiostoma piceae, and a comparison with the bark beetle-associated pine pathogen Grosmannia clavigera.</title>
        <authorList>
            <person name="Haridas S."/>
            <person name="Wang Y."/>
            <person name="Lim L."/>
            <person name="Massoumi Alamouti S."/>
            <person name="Jackman S."/>
            <person name="Docking R."/>
            <person name="Robertson G."/>
            <person name="Birol I."/>
            <person name="Bohlmann J."/>
            <person name="Breuil C."/>
        </authorList>
    </citation>
    <scope>NUCLEOTIDE SEQUENCE [LARGE SCALE GENOMIC DNA]</scope>
    <source>
        <strain evidence="7 8">UAMH 11346</strain>
    </source>
</reference>
<feature type="compositionally biased region" description="Basic and acidic residues" evidence="5">
    <location>
        <begin position="607"/>
        <end position="632"/>
    </location>
</feature>
<feature type="compositionally biased region" description="Basic and acidic residues" evidence="5">
    <location>
        <begin position="64"/>
        <end position="73"/>
    </location>
</feature>
<dbReference type="AlphaFoldDB" id="S3CRI5"/>
<feature type="compositionally biased region" description="Polar residues" evidence="5">
    <location>
        <begin position="685"/>
        <end position="705"/>
    </location>
</feature>
<evidence type="ECO:0000256" key="1">
    <source>
        <dbReference type="ARBA" id="ARBA00004555"/>
    </source>
</evidence>
<feature type="compositionally biased region" description="Basic and acidic residues" evidence="5">
    <location>
        <begin position="830"/>
        <end position="841"/>
    </location>
</feature>
<feature type="compositionally biased region" description="Low complexity" evidence="5">
    <location>
        <begin position="665"/>
        <end position="674"/>
    </location>
</feature>
<feature type="coiled-coil region" evidence="4">
    <location>
        <begin position="339"/>
        <end position="508"/>
    </location>
</feature>
<accession>S3CRI5</accession>
<feature type="compositionally biased region" description="Polar residues" evidence="5">
    <location>
        <begin position="109"/>
        <end position="118"/>
    </location>
</feature>
<feature type="region of interest" description="Disordered" evidence="5">
    <location>
        <begin position="217"/>
        <end position="239"/>
    </location>
</feature>
<gene>
    <name evidence="7" type="ORF">F503_01993</name>
</gene>
<dbReference type="InterPro" id="IPR022091">
    <property type="entry name" value="TMF_TATA-bd"/>
</dbReference>
<dbReference type="OMA" id="EEMHGYI"/>
<evidence type="ECO:0000313" key="8">
    <source>
        <dbReference type="Proteomes" id="UP000016923"/>
    </source>
</evidence>
<dbReference type="Pfam" id="PF12329">
    <property type="entry name" value="TMF_DNA_bd"/>
    <property type="match status" value="1"/>
</dbReference>
<feature type="compositionally biased region" description="Low complexity" evidence="5">
    <location>
        <begin position="810"/>
        <end position="827"/>
    </location>
</feature>
<dbReference type="Pfam" id="PF12325">
    <property type="entry name" value="TMF_TATA_bd"/>
    <property type="match status" value="1"/>
</dbReference>
<name>S3CRI5_OPHP1</name>
<feature type="coiled-coil region" evidence="4">
    <location>
        <begin position="245"/>
        <end position="297"/>
    </location>
</feature>
<evidence type="ECO:0000259" key="6">
    <source>
        <dbReference type="Pfam" id="PF12325"/>
    </source>
</evidence>
<feature type="compositionally biased region" description="Low complexity" evidence="5">
    <location>
        <begin position="222"/>
        <end position="239"/>
    </location>
</feature>
<protein>
    <recommendedName>
        <fullName evidence="6">TATA element modulatory factor 1 TATA binding domain-containing protein</fullName>
    </recommendedName>
</protein>
<dbReference type="InterPro" id="IPR022092">
    <property type="entry name" value="TMF_DNA-bd"/>
</dbReference>
<dbReference type="eggNOG" id="KOG4673">
    <property type="taxonomic scope" value="Eukaryota"/>
</dbReference>
<feature type="region of interest" description="Disordered" evidence="5">
    <location>
        <begin position="720"/>
        <end position="761"/>
    </location>
</feature>
<dbReference type="OrthoDB" id="74178at2759"/>
<dbReference type="STRING" id="1262450.S3CRI5"/>
<proteinExistence type="predicted"/>
<keyword evidence="8" id="KW-1185">Reference proteome</keyword>